<feature type="transmembrane region" description="Helical" evidence="2">
    <location>
        <begin position="131"/>
        <end position="152"/>
    </location>
</feature>
<dbReference type="STRING" id="1332264.BW730_12750"/>
<evidence type="ECO:0000256" key="2">
    <source>
        <dbReference type="SAM" id="Phobius"/>
    </source>
</evidence>
<dbReference type="KEGG" id="tes:BW730_12750"/>
<proteinExistence type="predicted"/>
<evidence type="ECO:0000313" key="3">
    <source>
        <dbReference type="EMBL" id="AQP48242.1"/>
    </source>
</evidence>
<dbReference type="RefSeq" id="WP_077686569.1">
    <property type="nucleotide sequence ID" value="NZ_CP019606.1"/>
</dbReference>
<keyword evidence="2" id="KW-0812">Transmembrane</keyword>
<dbReference type="OrthoDB" id="3732983at2"/>
<dbReference type="AlphaFoldDB" id="A0A1Q2CQ63"/>
<keyword evidence="2" id="KW-0472">Membrane</keyword>
<reference evidence="4" key="1">
    <citation type="submission" date="2017-02" db="EMBL/GenBank/DDBJ databases">
        <title>Tessaracoccus aquaemaris sp. nov., isolated from the intestine of a Korean rockfish, Sebastes schlegelii, in a marine aquaculture pond.</title>
        <authorList>
            <person name="Tak E.J."/>
            <person name="Bae J.-W."/>
        </authorList>
    </citation>
    <scope>NUCLEOTIDE SEQUENCE [LARGE SCALE GENOMIC DNA]</scope>
    <source>
        <strain evidence="4">NSG39</strain>
    </source>
</reference>
<feature type="compositionally biased region" description="Low complexity" evidence="1">
    <location>
        <begin position="90"/>
        <end position="121"/>
    </location>
</feature>
<feature type="compositionally biased region" description="Low complexity" evidence="1">
    <location>
        <begin position="19"/>
        <end position="82"/>
    </location>
</feature>
<keyword evidence="2" id="KW-1133">Transmembrane helix</keyword>
<evidence type="ECO:0000313" key="4">
    <source>
        <dbReference type="Proteomes" id="UP000188145"/>
    </source>
</evidence>
<evidence type="ECO:0000256" key="1">
    <source>
        <dbReference type="SAM" id="MobiDB-lite"/>
    </source>
</evidence>
<dbReference type="Proteomes" id="UP000188145">
    <property type="component" value="Chromosome"/>
</dbReference>
<accession>A0A1Q2CQ63</accession>
<organism evidence="3 4">
    <name type="scientific">Tessaracoccus aquimaris</name>
    <dbReference type="NCBI Taxonomy" id="1332264"/>
    <lineage>
        <taxon>Bacteria</taxon>
        <taxon>Bacillati</taxon>
        <taxon>Actinomycetota</taxon>
        <taxon>Actinomycetes</taxon>
        <taxon>Propionibacteriales</taxon>
        <taxon>Propionibacteriaceae</taxon>
        <taxon>Tessaracoccus</taxon>
    </lineage>
</organism>
<protein>
    <submittedName>
        <fullName evidence="3">Uncharacterized protein</fullName>
    </submittedName>
</protein>
<feature type="region of interest" description="Disordered" evidence="1">
    <location>
        <begin position="1"/>
        <end position="125"/>
    </location>
</feature>
<dbReference type="EMBL" id="CP019606">
    <property type="protein sequence ID" value="AQP48242.1"/>
    <property type="molecule type" value="Genomic_DNA"/>
</dbReference>
<keyword evidence="4" id="KW-1185">Reference proteome</keyword>
<gene>
    <name evidence="3" type="ORF">BW730_12750</name>
</gene>
<name>A0A1Q2CQ63_9ACTN</name>
<sequence>MTQPHDPSNPFLGPGGQVPGSPSPYGAPQGTPGSQQPGPGQPGRSPGYGPQGPSQGYGQPNQQGYGQPSQPGYGQPSQPGYGQPQGGYQQGQQGYAQPQGGFQQGQQGYATGPQGPSYASPAKPPGKAPKILTIVGIALMGVGAILAGLFAFQFTSLIPAADEIVTINGATDVTVTGGEMKVIYASDPEVSCQVTSPGQAKPNLFLGAEMTFTHDGTSYSSIGKIGGDGEPDGAYSFDCDGPGVIVAPPLDIPGVFGAIVLAFVGFGLLALGLILLVVGLVLRAGQKRQA</sequence>
<feature type="transmembrane region" description="Helical" evidence="2">
    <location>
        <begin position="255"/>
        <end position="282"/>
    </location>
</feature>